<protein>
    <submittedName>
        <fullName evidence="1">Uncharacterized protein</fullName>
    </submittedName>
</protein>
<name>A0A0M9A7J3_9HYME</name>
<organism evidence="1 2">
    <name type="scientific">Melipona quadrifasciata</name>
    <dbReference type="NCBI Taxonomy" id="166423"/>
    <lineage>
        <taxon>Eukaryota</taxon>
        <taxon>Metazoa</taxon>
        <taxon>Ecdysozoa</taxon>
        <taxon>Arthropoda</taxon>
        <taxon>Hexapoda</taxon>
        <taxon>Insecta</taxon>
        <taxon>Pterygota</taxon>
        <taxon>Neoptera</taxon>
        <taxon>Endopterygota</taxon>
        <taxon>Hymenoptera</taxon>
        <taxon>Apocrita</taxon>
        <taxon>Aculeata</taxon>
        <taxon>Apoidea</taxon>
        <taxon>Anthophila</taxon>
        <taxon>Apidae</taxon>
        <taxon>Melipona</taxon>
    </lineage>
</organism>
<dbReference type="AlphaFoldDB" id="A0A0M9A7J3"/>
<dbReference type="Proteomes" id="UP000053105">
    <property type="component" value="Unassembled WGS sequence"/>
</dbReference>
<reference evidence="1 2" key="1">
    <citation type="submission" date="2015-07" db="EMBL/GenBank/DDBJ databases">
        <title>The genome of Melipona quadrifasciata.</title>
        <authorList>
            <person name="Pan H."/>
            <person name="Kapheim K."/>
        </authorList>
    </citation>
    <scope>NUCLEOTIDE SEQUENCE [LARGE SCALE GENOMIC DNA]</scope>
    <source>
        <strain evidence="1">0111107301</strain>
        <tissue evidence="1">Whole body</tissue>
    </source>
</reference>
<dbReference type="EMBL" id="KQ435719">
    <property type="protein sequence ID" value="KOX78845.1"/>
    <property type="molecule type" value="Genomic_DNA"/>
</dbReference>
<accession>A0A0M9A7J3</accession>
<evidence type="ECO:0000313" key="1">
    <source>
        <dbReference type="EMBL" id="KOX78845.1"/>
    </source>
</evidence>
<gene>
    <name evidence="1" type="ORF">WN51_08604</name>
</gene>
<proteinExistence type="predicted"/>
<sequence length="50" mass="5970">MMVFAMNYSYRFLPIFLRVWSTIFYVQTPLPEEAKKVIVVQNEEIANSVR</sequence>
<evidence type="ECO:0000313" key="2">
    <source>
        <dbReference type="Proteomes" id="UP000053105"/>
    </source>
</evidence>
<keyword evidence="2" id="KW-1185">Reference proteome</keyword>